<dbReference type="RefSeq" id="XP_068352507.1">
    <property type="nucleotide sequence ID" value="XM_068509521.1"/>
</dbReference>
<dbReference type="AlphaFoldDB" id="A0A1J4JJM6"/>
<dbReference type="SMART" id="SM00248">
    <property type="entry name" value="ANK"/>
    <property type="match status" value="5"/>
</dbReference>
<reference evidence="2" key="1">
    <citation type="submission" date="2016-10" db="EMBL/GenBank/DDBJ databases">
        <authorList>
            <person name="Benchimol M."/>
            <person name="Almeida L.G."/>
            <person name="Vasconcelos A.T."/>
            <person name="Perreira-Neves A."/>
            <person name="Rosa I.A."/>
            <person name="Tasca T."/>
            <person name="Bogo M.R."/>
            <person name="de Souza W."/>
        </authorList>
    </citation>
    <scope>NUCLEOTIDE SEQUENCE [LARGE SCALE GENOMIC DNA]</scope>
    <source>
        <strain evidence="2">K</strain>
    </source>
</reference>
<dbReference type="InterPro" id="IPR002110">
    <property type="entry name" value="Ankyrin_rpt"/>
</dbReference>
<dbReference type="PRINTS" id="PR01415">
    <property type="entry name" value="ANKYRIN"/>
</dbReference>
<sequence length="188" mass="21012">MEIVERLWMRNFDINKPSDDGLFPIHYAAKSNNSEVIKFLAEKGCDINSNVNGITPVSIALQNSPDVLDYLLSQNVDINFIIDEDKTPLIDATIRKKPEIVKAILKHFEIDKDDINQSDSLGWTPLLFAASNGSFEICKMLIQKGADVNCHSSHGFSPLMAARNRGFPEIYSLLEKNGAKKLFPNSSE</sequence>
<keyword evidence="3" id="KW-1185">Reference proteome</keyword>
<dbReference type="SUPFAM" id="SSF48403">
    <property type="entry name" value="Ankyrin repeat"/>
    <property type="match status" value="1"/>
</dbReference>
<dbReference type="VEuPathDB" id="TrichDB:TRFO_34181"/>
<evidence type="ECO:0000313" key="2">
    <source>
        <dbReference type="EMBL" id="OHS99370.1"/>
    </source>
</evidence>
<keyword evidence="1" id="KW-0040">ANK repeat</keyword>
<accession>A0A1J4JJM6</accession>
<gene>
    <name evidence="2" type="ORF">TRFO_34181</name>
</gene>
<evidence type="ECO:0000313" key="3">
    <source>
        <dbReference type="Proteomes" id="UP000179807"/>
    </source>
</evidence>
<dbReference type="PROSITE" id="PS50297">
    <property type="entry name" value="ANK_REP_REGION"/>
    <property type="match status" value="2"/>
</dbReference>
<dbReference type="Proteomes" id="UP000179807">
    <property type="component" value="Unassembled WGS sequence"/>
</dbReference>
<dbReference type="PROSITE" id="PS50088">
    <property type="entry name" value="ANK_REPEAT"/>
    <property type="match status" value="2"/>
</dbReference>
<name>A0A1J4JJM6_9EUKA</name>
<protein>
    <submittedName>
        <fullName evidence="2">Uncharacterized protein</fullName>
    </submittedName>
</protein>
<feature type="repeat" description="ANK" evidence="1">
    <location>
        <begin position="121"/>
        <end position="153"/>
    </location>
</feature>
<dbReference type="OrthoDB" id="20872at2759"/>
<dbReference type="InterPro" id="IPR053080">
    <property type="entry name" value="PP1_regulatory_subunit_27"/>
</dbReference>
<dbReference type="Pfam" id="PF12796">
    <property type="entry name" value="Ank_2"/>
    <property type="match status" value="2"/>
</dbReference>
<organism evidence="2 3">
    <name type="scientific">Tritrichomonas foetus</name>
    <dbReference type="NCBI Taxonomy" id="1144522"/>
    <lineage>
        <taxon>Eukaryota</taxon>
        <taxon>Metamonada</taxon>
        <taxon>Parabasalia</taxon>
        <taxon>Tritrichomonadida</taxon>
        <taxon>Tritrichomonadidae</taxon>
        <taxon>Tritrichomonas</taxon>
    </lineage>
</organism>
<dbReference type="InterPro" id="IPR036770">
    <property type="entry name" value="Ankyrin_rpt-contain_sf"/>
</dbReference>
<comment type="caution">
    <text evidence="2">The sequence shown here is derived from an EMBL/GenBank/DDBJ whole genome shotgun (WGS) entry which is preliminary data.</text>
</comment>
<proteinExistence type="predicted"/>
<dbReference type="PANTHER" id="PTHR46899">
    <property type="entry name" value="PROTEIN PHOSPHATASE 1 REGULATORY SUBUNIT 27"/>
    <property type="match status" value="1"/>
</dbReference>
<evidence type="ECO:0000256" key="1">
    <source>
        <dbReference type="PROSITE-ProRule" id="PRU00023"/>
    </source>
</evidence>
<feature type="repeat" description="ANK" evidence="1">
    <location>
        <begin position="20"/>
        <end position="52"/>
    </location>
</feature>
<dbReference type="GeneID" id="94844225"/>
<dbReference type="PANTHER" id="PTHR46899:SF3">
    <property type="entry name" value="PROTEIN PHOSPHATASE 1 REGULATORY SUBUNIT 27"/>
    <property type="match status" value="1"/>
</dbReference>
<dbReference type="Gene3D" id="1.25.40.20">
    <property type="entry name" value="Ankyrin repeat-containing domain"/>
    <property type="match status" value="3"/>
</dbReference>
<dbReference type="EMBL" id="MLAK01001008">
    <property type="protein sequence ID" value="OHS99370.1"/>
    <property type="molecule type" value="Genomic_DNA"/>
</dbReference>